<dbReference type="RefSeq" id="WP_171468982.1">
    <property type="nucleotide sequence ID" value="NZ_CP053452.2"/>
</dbReference>
<dbReference type="PROSITE" id="PS51257">
    <property type="entry name" value="PROKAR_LIPOPROTEIN"/>
    <property type="match status" value="1"/>
</dbReference>
<keyword evidence="3" id="KW-1185">Reference proteome</keyword>
<evidence type="ECO:0008006" key="4">
    <source>
        <dbReference type="Google" id="ProtNLM"/>
    </source>
</evidence>
<name>A0A6M5YF47_9BACT</name>
<feature type="compositionally biased region" description="Basic and acidic residues" evidence="1">
    <location>
        <begin position="168"/>
        <end position="186"/>
    </location>
</feature>
<feature type="region of interest" description="Disordered" evidence="1">
    <location>
        <begin position="133"/>
        <end position="232"/>
    </location>
</feature>
<protein>
    <recommendedName>
        <fullName evidence="4">Lipoprotein</fullName>
    </recommendedName>
</protein>
<proteinExistence type="predicted"/>
<dbReference type="KEGG" id="ftj:FTUN_0116"/>
<dbReference type="Proteomes" id="UP000503447">
    <property type="component" value="Chromosome"/>
</dbReference>
<reference evidence="3" key="1">
    <citation type="submission" date="2020-05" db="EMBL/GenBank/DDBJ databases">
        <title>Frigoriglobus tundricola gen. nov., sp. nov., a psychrotolerant cellulolytic planctomycete of the family Gemmataceae with two divergent copies of 16S rRNA gene.</title>
        <authorList>
            <person name="Kulichevskaya I.S."/>
            <person name="Ivanova A.A."/>
            <person name="Naumoff D.G."/>
            <person name="Beletsky A.V."/>
            <person name="Rijpstra W.I.C."/>
            <person name="Sinninghe Damste J.S."/>
            <person name="Mardanov A.V."/>
            <person name="Ravin N.V."/>
            <person name="Dedysh S.N."/>
        </authorList>
    </citation>
    <scope>NUCLEOTIDE SEQUENCE [LARGE SCALE GENOMIC DNA]</scope>
    <source>
        <strain evidence="3">PL17</strain>
    </source>
</reference>
<evidence type="ECO:0000313" key="3">
    <source>
        <dbReference type="Proteomes" id="UP000503447"/>
    </source>
</evidence>
<sequence length="232" mass="24568">MNRLAALAAGCALLSIGCVHDGEGSVWKLLTGSEPTNRVATPDPKALPPASMKTATRVELVGRKVIEQNTFSGVEPHFMTIGIKETALFHRGANDLIISEGLVEKCGSDAELAAVLCSELAQMVVEKRMSKALNREEEPPVGANAGTPLFPDGAASEVGKQAGSAPEKPLRGSGRTERPDAGRIARDLLSGAGYNPMELDRVQPLLKPSERGEKLRKQMGASAPAPEPVWQK</sequence>
<evidence type="ECO:0000256" key="1">
    <source>
        <dbReference type="SAM" id="MobiDB-lite"/>
    </source>
</evidence>
<dbReference type="AlphaFoldDB" id="A0A6M5YF47"/>
<dbReference type="EMBL" id="CP053452">
    <property type="protein sequence ID" value="QJW92619.1"/>
    <property type="molecule type" value="Genomic_DNA"/>
</dbReference>
<accession>A0A6M5YF47</accession>
<organism evidence="2 3">
    <name type="scientific">Frigoriglobus tundricola</name>
    <dbReference type="NCBI Taxonomy" id="2774151"/>
    <lineage>
        <taxon>Bacteria</taxon>
        <taxon>Pseudomonadati</taxon>
        <taxon>Planctomycetota</taxon>
        <taxon>Planctomycetia</taxon>
        <taxon>Gemmatales</taxon>
        <taxon>Gemmataceae</taxon>
        <taxon>Frigoriglobus</taxon>
    </lineage>
</organism>
<gene>
    <name evidence="2" type="ORF">FTUN_0116</name>
</gene>
<evidence type="ECO:0000313" key="2">
    <source>
        <dbReference type="EMBL" id="QJW92619.1"/>
    </source>
</evidence>